<dbReference type="EC" id="2.3.1.225" evidence="14"/>
<dbReference type="Pfam" id="PF12796">
    <property type="entry name" value="Ank_2"/>
    <property type="match status" value="2"/>
</dbReference>
<feature type="transmembrane region" description="Helical" evidence="14">
    <location>
        <begin position="443"/>
        <end position="467"/>
    </location>
</feature>
<proteinExistence type="inferred from homology"/>
<evidence type="ECO:0000256" key="5">
    <source>
        <dbReference type="ARBA" id="ARBA00022692"/>
    </source>
</evidence>
<keyword evidence="7 14" id="KW-1133">Transmembrane helix</keyword>
<comment type="domain">
    <text evidence="14">The DHHC domain is required for palmitoyltransferase activity.</text>
</comment>
<feature type="repeat" description="ANK" evidence="13">
    <location>
        <begin position="173"/>
        <end position="198"/>
    </location>
</feature>
<dbReference type="EMBL" id="BMAR01000008">
    <property type="protein sequence ID" value="GFR44565.1"/>
    <property type="molecule type" value="Genomic_DNA"/>
</dbReference>
<dbReference type="GO" id="GO:0000139">
    <property type="term" value="C:Golgi membrane"/>
    <property type="evidence" value="ECO:0007669"/>
    <property type="project" value="UniProtKB-SubCell"/>
</dbReference>
<evidence type="ECO:0000313" key="17">
    <source>
        <dbReference type="EMBL" id="GFR44565.1"/>
    </source>
</evidence>
<dbReference type="GO" id="GO:0019706">
    <property type="term" value="F:protein-cysteine S-palmitoyltransferase activity"/>
    <property type="evidence" value="ECO:0007669"/>
    <property type="project" value="UniProtKB-EC"/>
</dbReference>
<comment type="caution">
    <text evidence="17">The sequence shown here is derived from an EMBL/GenBank/DDBJ whole genome shotgun (WGS) entry which is preliminary data.</text>
</comment>
<keyword evidence="5 14" id="KW-0812">Transmembrane</keyword>
<feature type="domain" description="Palmitoyltransferase DHHC" evidence="16">
    <location>
        <begin position="399"/>
        <end position="535"/>
    </location>
</feature>
<dbReference type="FunFam" id="1.25.40.20:FF:000300">
    <property type="entry name" value="S-acyltransferase"/>
    <property type="match status" value="1"/>
</dbReference>
<evidence type="ECO:0000259" key="16">
    <source>
        <dbReference type="Pfam" id="PF01529"/>
    </source>
</evidence>
<feature type="repeat" description="ANK" evidence="13">
    <location>
        <begin position="40"/>
        <end position="72"/>
    </location>
</feature>
<reference evidence="17 18" key="1">
    <citation type="journal article" date="2021" name="Sci. Rep.">
        <title>Genome sequencing of the multicellular alga Astrephomene provides insights into convergent evolution of germ-soma differentiation.</title>
        <authorList>
            <person name="Yamashita S."/>
            <person name="Yamamoto K."/>
            <person name="Matsuzaki R."/>
            <person name="Suzuki S."/>
            <person name="Yamaguchi H."/>
            <person name="Hirooka S."/>
            <person name="Minakuchi Y."/>
            <person name="Miyagishima S."/>
            <person name="Kawachi M."/>
            <person name="Toyoda A."/>
            <person name="Nozaki H."/>
        </authorList>
    </citation>
    <scope>NUCLEOTIDE SEQUENCE [LARGE SCALE GENOMIC DNA]</scope>
    <source>
        <strain evidence="17 18">NIES-4017</strain>
    </source>
</reference>
<name>A0AAD3DMF2_9CHLO</name>
<evidence type="ECO:0000256" key="15">
    <source>
        <dbReference type="SAM" id="MobiDB-lite"/>
    </source>
</evidence>
<keyword evidence="6" id="KW-0677">Repeat</keyword>
<comment type="similarity">
    <text evidence="3 14">Belongs to the DHHC palmitoyltransferase family.</text>
</comment>
<keyword evidence="14" id="KW-0012">Acyltransferase</keyword>
<dbReference type="PROSITE" id="PS50297">
    <property type="entry name" value="ANK_REP_REGION"/>
    <property type="match status" value="4"/>
</dbReference>
<keyword evidence="11" id="KW-0449">Lipoprotein</keyword>
<evidence type="ECO:0000256" key="1">
    <source>
        <dbReference type="ARBA" id="ARBA00004127"/>
    </source>
</evidence>
<keyword evidence="18" id="KW-1185">Reference proteome</keyword>
<feature type="transmembrane region" description="Helical" evidence="14">
    <location>
        <begin position="494"/>
        <end position="518"/>
    </location>
</feature>
<dbReference type="Pfam" id="PF01529">
    <property type="entry name" value="DHHC"/>
    <property type="match status" value="1"/>
</dbReference>
<evidence type="ECO:0000256" key="13">
    <source>
        <dbReference type="PROSITE-ProRule" id="PRU00023"/>
    </source>
</evidence>
<evidence type="ECO:0000256" key="7">
    <source>
        <dbReference type="ARBA" id="ARBA00022989"/>
    </source>
</evidence>
<evidence type="ECO:0000256" key="6">
    <source>
        <dbReference type="ARBA" id="ARBA00022737"/>
    </source>
</evidence>
<gene>
    <name evidence="17" type="ORF">Agub_g5837</name>
</gene>
<evidence type="ECO:0000256" key="14">
    <source>
        <dbReference type="RuleBase" id="RU079119"/>
    </source>
</evidence>
<dbReference type="PROSITE" id="PS50216">
    <property type="entry name" value="DHHC"/>
    <property type="match status" value="1"/>
</dbReference>
<dbReference type="PANTHER" id="PTHR24161">
    <property type="entry name" value="ANK_REP_REGION DOMAIN-CONTAINING PROTEIN-RELATED"/>
    <property type="match status" value="1"/>
</dbReference>
<keyword evidence="10 14" id="KW-0472">Membrane</keyword>
<feature type="region of interest" description="Disordered" evidence="15">
    <location>
        <begin position="333"/>
        <end position="378"/>
    </location>
</feature>
<organism evidence="17 18">
    <name type="scientific">Astrephomene gubernaculifera</name>
    <dbReference type="NCBI Taxonomy" id="47775"/>
    <lineage>
        <taxon>Eukaryota</taxon>
        <taxon>Viridiplantae</taxon>
        <taxon>Chlorophyta</taxon>
        <taxon>core chlorophytes</taxon>
        <taxon>Chlorophyceae</taxon>
        <taxon>CS clade</taxon>
        <taxon>Chlamydomonadales</taxon>
        <taxon>Astrephomenaceae</taxon>
        <taxon>Astrephomene</taxon>
    </lineage>
</organism>
<feature type="transmembrane region" description="Helical" evidence="14">
    <location>
        <begin position="294"/>
        <end position="313"/>
    </location>
</feature>
<accession>A0AAD3DMF2</accession>
<keyword evidence="4 14" id="KW-0808">Transferase</keyword>
<feature type="repeat" description="ANK" evidence="13">
    <location>
        <begin position="140"/>
        <end position="172"/>
    </location>
</feature>
<feature type="transmembrane region" description="Helical" evidence="14">
    <location>
        <begin position="258"/>
        <end position="282"/>
    </location>
</feature>
<dbReference type="Pfam" id="PF13637">
    <property type="entry name" value="Ank_4"/>
    <property type="match status" value="1"/>
</dbReference>
<sequence>MQQGRDAVDTLSKACAYGDFDKLRLFVESDPQSVNKPDENGYYPLQWAALNNRVPECSYLLQHGAHVNAADQTGQTSLHWAAVRGSLPVIETLLRHNADWEARDNRGYTVSHVAAQYGQTAVIYHLALRWSADVDLPDNDGRTPLHWAAYKGFHDTIRLLLVLDARYTLADKEGCTPLHWAAIKGNGEACTVLLQGGSACVLTYTDVTGSTPAQLAIDKGHRYLGLHLAEYKSKHEPGSSGGGSGAGSGTCFGKHGRLSWLTSTQLCPCIWALMIIMVSLFINKVMEPTMGPVLQFFGWSVAVSCALALALLYRVTTSDPGFIPTGFENAYGSGSSKREGGSGEGGNGGSGGAAVQRGTSVTSSHSSSGGLSSSSGRGGGKYSHVKQLDSPALWSGNWQQLCVTCRIVRPLRAKHCSVTNRCIEVFDHYCPWVGNAIGKGNRALFLVFLWVALYAMVTSAIVGVIQINRHLSQPSASHPYGGSARRNTPWRADVLVWMIVFEVLDVFIGLSVAALTVAQTSQVARNVTTNELANWHRYRYLQAPDGHGFVNPFSKGCAENCREACAPHTVPMAPVFLTREQQQQAAAAAACGKGGCRSCHQHG</sequence>
<dbReference type="SUPFAM" id="SSF48403">
    <property type="entry name" value="Ankyrin repeat"/>
    <property type="match status" value="1"/>
</dbReference>
<feature type="compositionally biased region" description="Low complexity" evidence="15">
    <location>
        <begin position="358"/>
        <end position="375"/>
    </location>
</feature>
<evidence type="ECO:0000256" key="8">
    <source>
        <dbReference type="ARBA" id="ARBA00023034"/>
    </source>
</evidence>
<evidence type="ECO:0000256" key="10">
    <source>
        <dbReference type="ARBA" id="ARBA00023136"/>
    </source>
</evidence>
<dbReference type="InterPro" id="IPR001594">
    <property type="entry name" value="Palmitoyltrfase_DHHC"/>
</dbReference>
<protein>
    <recommendedName>
        <fullName evidence="14">S-acyltransferase</fullName>
        <ecNumber evidence="14">2.3.1.225</ecNumber>
    </recommendedName>
    <alternativeName>
        <fullName evidence="14">Palmitoyltransferase</fullName>
    </alternativeName>
</protein>
<dbReference type="SMART" id="SM00248">
    <property type="entry name" value="ANK"/>
    <property type="match status" value="6"/>
</dbReference>
<dbReference type="Gene3D" id="1.25.40.20">
    <property type="entry name" value="Ankyrin repeat-containing domain"/>
    <property type="match status" value="2"/>
</dbReference>
<evidence type="ECO:0000256" key="9">
    <source>
        <dbReference type="ARBA" id="ARBA00023043"/>
    </source>
</evidence>
<keyword evidence="8" id="KW-0333">Golgi apparatus</keyword>
<dbReference type="PANTHER" id="PTHR24161:SF17">
    <property type="entry name" value="PALMITOYLTRANSFERASE"/>
    <property type="match status" value="1"/>
</dbReference>
<comment type="subcellular location">
    <subcellularLocation>
        <location evidence="1">Endomembrane system</location>
        <topology evidence="1">Multi-pass membrane protein</topology>
    </subcellularLocation>
    <subcellularLocation>
        <location evidence="2">Golgi apparatus membrane</location>
    </subcellularLocation>
</comment>
<evidence type="ECO:0000256" key="2">
    <source>
        <dbReference type="ARBA" id="ARBA00004394"/>
    </source>
</evidence>
<dbReference type="Proteomes" id="UP001054857">
    <property type="component" value="Unassembled WGS sequence"/>
</dbReference>
<evidence type="ECO:0000256" key="11">
    <source>
        <dbReference type="ARBA" id="ARBA00023288"/>
    </source>
</evidence>
<dbReference type="InterPro" id="IPR036770">
    <property type="entry name" value="Ankyrin_rpt-contain_sf"/>
</dbReference>
<feature type="repeat" description="ANK" evidence="13">
    <location>
        <begin position="73"/>
        <end position="105"/>
    </location>
</feature>
<keyword evidence="9 13" id="KW-0040">ANK repeat</keyword>
<evidence type="ECO:0000256" key="4">
    <source>
        <dbReference type="ARBA" id="ARBA00022679"/>
    </source>
</evidence>
<feature type="compositionally biased region" description="Gly residues" evidence="15">
    <location>
        <begin position="342"/>
        <end position="352"/>
    </location>
</feature>
<dbReference type="PROSITE" id="PS50088">
    <property type="entry name" value="ANK_REPEAT"/>
    <property type="match status" value="5"/>
</dbReference>
<feature type="repeat" description="ANK" evidence="13">
    <location>
        <begin position="106"/>
        <end position="139"/>
    </location>
</feature>
<dbReference type="AlphaFoldDB" id="A0AAD3DMF2"/>
<evidence type="ECO:0000256" key="3">
    <source>
        <dbReference type="ARBA" id="ARBA00008574"/>
    </source>
</evidence>
<evidence type="ECO:0000313" key="18">
    <source>
        <dbReference type="Proteomes" id="UP001054857"/>
    </source>
</evidence>
<dbReference type="InterPro" id="IPR002110">
    <property type="entry name" value="Ankyrin_rpt"/>
</dbReference>
<comment type="catalytic activity">
    <reaction evidence="12 14">
        <text>L-cysteinyl-[protein] + hexadecanoyl-CoA = S-hexadecanoyl-L-cysteinyl-[protein] + CoA</text>
        <dbReference type="Rhea" id="RHEA:36683"/>
        <dbReference type="Rhea" id="RHEA-COMP:10131"/>
        <dbReference type="Rhea" id="RHEA-COMP:11032"/>
        <dbReference type="ChEBI" id="CHEBI:29950"/>
        <dbReference type="ChEBI" id="CHEBI:57287"/>
        <dbReference type="ChEBI" id="CHEBI:57379"/>
        <dbReference type="ChEBI" id="CHEBI:74151"/>
        <dbReference type="EC" id="2.3.1.225"/>
    </reaction>
</comment>
<evidence type="ECO:0000256" key="12">
    <source>
        <dbReference type="ARBA" id="ARBA00048048"/>
    </source>
</evidence>